<sequence>MSTNSSSGTNSSTKATDGTCTSPRERTEWDSYSNEDKHAYVDAINCLRKAPSAGDFAPSASRYEDLVRLHQLVTPVVHDNSKFLVWHRYFMWVYEDVLRTECGFDRNLPWWDEGKNGGKFTSSSVFSTEFYGALAIGGDCVTDGVFANTNLNVGPGEGNTVHCLSRAGDSKYTGQITEDLVNAVNSWPEYKDMAHYAEGTFHAYGHLGVGGVQADKYASPGDPWFFLHHGYVDRNFAIWQKGDSAARTSTISGTDIDGVALTLDTNISMHGLRPDITVRDIMSTTAGMLCYQYQY</sequence>
<dbReference type="OrthoDB" id="6132182at2759"/>
<dbReference type="InterPro" id="IPR002227">
    <property type="entry name" value="Tyrosinase_Cu-bd"/>
</dbReference>
<protein>
    <submittedName>
        <fullName evidence="5">Di-copper centre-containing protein</fullName>
    </submittedName>
</protein>
<feature type="compositionally biased region" description="Low complexity" evidence="2">
    <location>
        <begin position="1"/>
        <end position="13"/>
    </location>
</feature>
<dbReference type="InterPro" id="IPR050316">
    <property type="entry name" value="Tyrosinase/Hemocyanin"/>
</dbReference>
<evidence type="ECO:0000256" key="1">
    <source>
        <dbReference type="ARBA" id="ARBA00022723"/>
    </source>
</evidence>
<feature type="domain" description="Tyrosinase copper-binding" evidence="4">
    <location>
        <begin position="222"/>
        <end position="233"/>
    </location>
</feature>
<dbReference type="PANTHER" id="PTHR11474:SF116">
    <property type="entry name" value="TYROSINASE"/>
    <property type="match status" value="1"/>
</dbReference>
<keyword evidence="1" id="KW-0479">Metal-binding</keyword>
<proteinExistence type="predicted"/>
<name>A0A6A6SH51_9PLEO</name>
<keyword evidence="6" id="KW-1185">Reference proteome</keyword>
<dbReference type="PRINTS" id="PR00092">
    <property type="entry name" value="TYROSINASE"/>
</dbReference>
<dbReference type="Pfam" id="PF00264">
    <property type="entry name" value="Tyrosinase"/>
    <property type="match status" value="1"/>
</dbReference>
<organism evidence="5 6">
    <name type="scientific">Massarina eburnea CBS 473.64</name>
    <dbReference type="NCBI Taxonomy" id="1395130"/>
    <lineage>
        <taxon>Eukaryota</taxon>
        <taxon>Fungi</taxon>
        <taxon>Dikarya</taxon>
        <taxon>Ascomycota</taxon>
        <taxon>Pezizomycotina</taxon>
        <taxon>Dothideomycetes</taxon>
        <taxon>Pleosporomycetidae</taxon>
        <taxon>Pleosporales</taxon>
        <taxon>Massarineae</taxon>
        <taxon>Massarinaceae</taxon>
        <taxon>Massarina</taxon>
    </lineage>
</organism>
<evidence type="ECO:0000256" key="2">
    <source>
        <dbReference type="SAM" id="MobiDB-lite"/>
    </source>
</evidence>
<dbReference type="SUPFAM" id="SSF48056">
    <property type="entry name" value="Di-copper centre-containing domain"/>
    <property type="match status" value="1"/>
</dbReference>
<dbReference type="Proteomes" id="UP000799753">
    <property type="component" value="Unassembled WGS sequence"/>
</dbReference>
<dbReference type="PROSITE" id="PS00497">
    <property type="entry name" value="TYROSINASE_1"/>
    <property type="match status" value="1"/>
</dbReference>
<feature type="region of interest" description="Disordered" evidence="2">
    <location>
        <begin position="1"/>
        <end position="31"/>
    </location>
</feature>
<reference evidence="5" key="1">
    <citation type="journal article" date="2020" name="Stud. Mycol.">
        <title>101 Dothideomycetes genomes: a test case for predicting lifestyles and emergence of pathogens.</title>
        <authorList>
            <person name="Haridas S."/>
            <person name="Albert R."/>
            <person name="Binder M."/>
            <person name="Bloem J."/>
            <person name="Labutti K."/>
            <person name="Salamov A."/>
            <person name="Andreopoulos B."/>
            <person name="Baker S."/>
            <person name="Barry K."/>
            <person name="Bills G."/>
            <person name="Bluhm B."/>
            <person name="Cannon C."/>
            <person name="Castanera R."/>
            <person name="Culley D."/>
            <person name="Daum C."/>
            <person name="Ezra D."/>
            <person name="Gonzalez J."/>
            <person name="Henrissat B."/>
            <person name="Kuo A."/>
            <person name="Liang C."/>
            <person name="Lipzen A."/>
            <person name="Lutzoni F."/>
            <person name="Magnuson J."/>
            <person name="Mondo S."/>
            <person name="Nolan M."/>
            <person name="Ohm R."/>
            <person name="Pangilinan J."/>
            <person name="Park H.-J."/>
            <person name="Ramirez L."/>
            <person name="Alfaro M."/>
            <person name="Sun H."/>
            <person name="Tritt A."/>
            <person name="Yoshinaga Y."/>
            <person name="Zwiers L.-H."/>
            <person name="Turgeon B."/>
            <person name="Goodwin S."/>
            <person name="Spatafora J."/>
            <person name="Crous P."/>
            <person name="Grigoriev I."/>
        </authorList>
    </citation>
    <scope>NUCLEOTIDE SEQUENCE</scope>
    <source>
        <strain evidence="5">CBS 473.64</strain>
    </source>
</reference>
<dbReference type="PROSITE" id="PS00498">
    <property type="entry name" value="TYROSINASE_2"/>
    <property type="match status" value="1"/>
</dbReference>
<evidence type="ECO:0000259" key="3">
    <source>
        <dbReference type="PROSITE" id="PS00497"/>
    </source>
</evidence>
<dbReference type="InterPro" id="IPR008922">
    <property type="entry name" value="Di-copper_centre_dom_sf"/>
</dbReference>
<dbReference type="GO" id="GO:0046872">
    <property type="term" value="F:metal ion binding"/>
    <property type="evidence" value="ECO:0007669"/>
    <property type="project" value="UniProtKB-KW"/>
</dbReference>
<evidence type="ECO:0000313" key="5">
    <source>
        <dbReference type="EMBL" id="KAF2646672.1"/>
    </source>
</evidence>
<feature type="domain" description="Tyrosinase copper-binding" evidence="3">
    <location>
        <begin position="78"/>
        <end position="95"/>
    </location>
</feature>
<evidence type="ECO:0000313" key="6">
    <source>
        <dbReference type="Proteomes" id="UP000799753"/>
    </source>
</evidence>
<accession>A0A6A6SH51</accession>
<dbReference type="PANTHER" id="PTHR11474">
    <property type="entry name" value="TYROSINASE FAMILY MEMBER"/>
    <property type="match status" value="1"/>
</dbReference>
<dbReference type="Gene3D" id="1.10.1280.10">
    <property type="entry name" value="Di-copper center containing domain from catechol oxidase"/>
    <property type="match status" value="1"/>
</dbReference>
<evidence type="ECO:0000259" key="4">
    <source>
        <dbReference type="PROSITE" id="PS00498"/>
    </source>
</evidence>
<dbReference type="AlphaFoldDB" id="A0A6A6SH51"/>
<gene>
    <name evidence="5" type="ORF">P280DRAFT_386624</name>
</gene>
<dbReference type="GO" id="GO:0016491">
    <property type="term" value="F:oxidoreductase activity"/>
    <property type="evidence" value="ECO:0007669"/>
    <property type="project" value="InterPro"/>
</dbReference>
<dbReference type="EMBL" id="MU006776">
    <property type="protein sequence ID" value="KAF2646672.1"/>
    <property type="molecule type" value="Genomic_DNA"/>
</dbReference>